<proteinExistence type="predicted"/>
<protein>
    <recommendedName>
        <fullName evidence="1">Isopropylmalate dehydrogenase-like domain-containing protein</fullName>
    </recommendedName>
</protein>
<dbReference type="SUPFAM" id="SSF53659">
    <property type="entry name" value="Isocitrate/Isopropylmalate dehydrogenase-like"/>
    <property type="match status" value="1"/>
</dbReference>
<organism evidence="2">
    <name type="scientific">marine metagenome</name>
    <dbReference type="NCBI Taxonomy" id="408172"/>
    <lineage>
        <taxon>unclassified sequences</taxon>
        <taxon>metagenomes</taxon>
        <taxon>ecological metagenomes</taxon>
    </lineage>
</organism>
<evidence type="ECO:0000259" key="1">
    <source>
        <dbReference type="Pfam" id="PF00180"/>
    </source>
</evidence>
<dbReference type="EMBL" id="UINC01031734">
    <property type="protein sequence ID" value="SVB18244.1"/>
    <property type="molecule type" value="Genomic_DNA"/>
</dbReference>
<dbReference type="InterPro" id="IPR024084">
    <property type="entry name" value="IsoPropMal-DH-like_dom"/>
</dbReference>
<name>A0A382BX96_9ZZZZ</name>
<dbReference type="Gene3D" id="3.40.718.10">
    <property type="entry name" value="Isopropylmalate Dehydrogenase"/>
    <property type="match status" value="1"/>
</dbReference>
<sequence>VVHRIGVIGGDGIGPEVVAEGLKVIAAAGVDLETVDYDLGGARYERDGTVLPDELL</sequence>
<reference evidence="2" key="1">
    <citation type="submission" date="2018-05" db="EMBL/GenBank/DDBJ databases">
        <authorList>
            <person name="Lanie J.A."/>
            <person name="Ng W.-L."/>
            <person name="Kazmierczak K.M."/>
            <person name="Andrzejewski T.M."/>
            <person name="Davidsen T.M."/>
            <person name="Wayne K.J."/>
            <person name="Tettelin H."/>
            <person name="Glass J.I."/>
            <person name="Rusch D."/>
            <person name="Podicherti R."/>
            <person name="Tsui H.-C.T."/>
            <person name="Winkler M.E."/>
        </authorList>
    </citation>
    <scope>NUCLEOTIDE SEQUENCE</scope>
</reference>
<feature type="non-terminal residue" evidence="2">
    <location>
        <position position="56"/>
    </location>
</feature>
<evidence type="ECO:0000313" key="2">
    <source>
        <dbReference type="EMBL" id="SVB18244.1"/>
    </source>
</evidence>
<dbReference type="Pfam" id="PF00180">
    <property type="entry name" value="Iso_dh"/>
    <property type="match status" value="1"/>
</dbReference>
<feature type="non-terminal residue" evidence="2">
    <location>
        <position position="1"/>
    </location>
</feature>
<dbReference type="AlphaFoldDB" id="A0A382BX96"/>
<feature type="domain" description="Isopropylmalate dehydrogenase-like" evidence="1">
    <location>
        <begin position="5"/>
        <end position="54"/>
    </location>
</feature>
<accession>A0A382BX96</accession>
<gene>
    <name evidence="2" type="ORF">METZ01_LOCUS171098</name>
</gene>